<proteinExistence type="predicted"/>
<dbReference type="EMBL" id="LDEV01003136">
    <property type="protein sequence ID" value="KLJ06369.1"/>
    <property type="molecule type" value="Genomic_DNA"/>
</dbReference>
<dbReference type="AlphaFoldDB" id="A0A0H1B4N0"/>
<sequence length="130" mass="14505">MLTLQPLTYIIYHNVATYYRALRQGHTFTASAWQVSELASGTSLELASFSCLPQLTFEVSRKSTLSSYFQENMQIYHCGWGERGDLQPEAPHVLVRLAEDHDVEVLLNLDQNQQAQATPAVEAVSVSTSS</sequence>
<protein>
    <submittedName>
        <fullName evidence="1">Uncharacterized protein</fullName>
    </submittedName>
</protein>
<dbReference type="Proteomes" id="UP000053573">
    <property type="component" value="Unassembled WGS sequence"/>
</dbReference>
<reference evidence="2" key="1">
    <citation type="journal article" date="2015" name="PLoS Genet.">
        <title>The dynamic genome and transcriptome of the human fungal pathogen Blastomyces and close relative Emmonsia.</title>
        <authorList>
            <person name="Munoz J.F."/>
            <person name="Gauthier G.M."/>
            <person name="Desjardins C.A."/>
            <person name="Gallo J.E."/>
            <person name="Holder J."/>
            <person name="Sullivan T.D."/>
            <person name="Marty A.J."/>
            <person name="Carmen J.C."/>
            <person name="Chen Z."/>
            <person name="Ding L."/>
            <person name="Gujja S."/>
            <person name="Magrini V."/>
            <person name="Misas E."/>
            <person name="Mitreva M."/>
            <person name="Priest M."/>
            <person name="Saif S."/>
            <person name="Whiston E.A."/>
            <person name="Young S."/>
            <person name="Zeng Q."/>
            <person name="Goldman W.E."/>
            <person name="Mardis E.R."/>
            <person name="Taylor J.W."/>
            <person name="McEwen J.G."/>
            <person name="Clay O.K."/>
            <person name="Klein B.S."/>
            <person name="Cuomo C.A."/>
        </authorList>
    </citation>
    <scope>NUCLEOTIDE SEQUENCE [LARGE SCALE GENOMIC DNA]</scope>
    <source>
        <strain evidence="2">UAMH 139</strain>
    </source>
</reference>
<organism evidence="1 2">
    <name type="scientific">Blastomyces silverae</name>
    <dbReference type="NCBI Taxonomy" id="2060906"/>
    <lineage>
        <taxon>Eukaryota</taxon>
        <taxon>Fungi</taxon>
        <taxon>Dikarya</taxon>
        <taxon>Ascomycota</taxon>
        <taxon>Pezizomycotina</taxon>
        <taxon>Eurotiomycetes</taxon>
        <taxon>Eurotiomycetidae</taxon>
        <taxon>Onygenales</taxon>
        <taxon>Ajellomycetaceae</taxon>
        <taxon>Blastomyces</taxon>
    </lineage>
</organism>
<accession>A0A0H1B4N0</accession>
<evidence type="ECO:0000313" key="1">
    <source>
        <dbReference type="EMBL" id="KLJ06369.1"/>
    </source>
</evidence>
<keyword evidence="2" id="KW-1185">Reference proteome</keyword>
<gene>
    <name evidence="1" type="ORF">EMPG_10198</name>
</gene>
<name>A0A0H1B4N0_9EURO</name>
<comment type="caution">
    <text evidence="1">The sequence shown here is derived from an EMBL/GenBank/DDBJ whole genome shotgun (WGS) entry which is preliminary data.</text>
</comment>
<evidence type="ECO:0000313" key="2">
    <source>
        <dbReference type="Proteomes" id="UP000053573"/>
    </source>
</evidence>